<keyword evidence="3" id="KW-1185">Reference proteome</keyword>
<feature type="transmembrane region" description="Helical" evidence="1">
    <location>
        <begin position="20"/>
        <end position="38"/>
    </location>
</feature>
<name>A0A7G5H2L1_9BACT</name>
<keyword evidence="1" id="KW-0812">Transmembrane</keyword>
<evidence type="ECO:0000313" key="2">
    <source>
        <dbReference type="EMBL" id="QMW05353.1"/>
    </source>
</evidence>
<dbReference type="KEGG" id="sfol:H3H32_10910"/>
<dbReference type="Proteomes" id="UP000515369">
    <property type="component" value="Chromosome"/>
</dbReference>
<gene>
    <name evidence="2" type="ORF">H3H32_10910</name>
</gene>
<dbReference type="RefSeq" id="WP_182462699.1">
    <property type="nucleotide sequence ID" value="NZ_CP059732.1"/>
</dbReference>
<keyword evidence="1" id="KW-1133">Transmembrane helix</keyword>
<sequence>MSTNFFTQFYQRLTSATPKFFAIIQAIAGIVAAVSLALTKADVAVPEWLLWLKSTTTLIVTIATAVIAQLPIVTPSTPQVGDTPTDQTKQPS</sequence>
<accession>A0A7G5H2L1</accession>
<evidence type="ECO:0000313" key="3">
    <source>
        <dbReference type="Proteomes" id="UP000515369"/>
    </source>
</evidence>
<protein>
    <recommendedName>
        <fullName evidence="4">Holin</fullName>
    </recommendedName>
</protein>
<dbReference type="AlphaFoldDB" id="A0A7G5H2L1"/>
<evidence type="ECO:0000256" key="1">
    <source>
        <dbReference type="SAM" id="Phobius"/>
    </source>
</evidence>
<reference evidence="2 3" key="1">
    <citation type="submission" date="2020-07" db="EMBL/GenBank/DDBJ databases">
        <title>Spirosoma foliorum sp. nov., isolated from the leaves on the Nejang mountain Korea, Republic of.</title>
        <authorList>
            <person name="Ho H."/>
            <person name="Lee Y.-J."/>
            <person name="Nurcahyanto D.-A."/>
            <person name="Kim S.-G."/>
        </authorList>
    </citation>
    <scope>NUCLEOTIDE SEQUENCE [LARGE SCALE GENOMIC DNA]</scope>
    <source>
        <strain evidence="2 3">PL0136</strain>
    </source>
</reference>
<organism evidence="2 3">
    <name type="scientific">Spirosoma foliorum</name>
    <dbReference type="NCBI Taxonomy" id="2710596"/>
    <lineage>
        <taxon>Bacteria</taxon>
        <taxon>Pseudomonadati</taxon>
        <taxon>Bacteroidota</taxon>
        <taxon>Cytophagia</taxon>
        <taxon>Cytophagales</taxon>
        <taxon>Cytophagaceae</taxon>
        <taxon>Spirosoma</taxon>
    </lineage>
</organism>
<proteinExistence type="predicted"/>
<feature type="transmembrane region" description="Helical" evidence="1">
    <location>
        <begin position="50"/>
        <end position="72"/>
    </location>
</feature>
<keyword evidence="1" id="KW-0472">Membrane</keyword>
<dbReference type="EMBL" id="CP059732">
    <property type="protein sequence ID" value="QMW05353.1"/>
    <property type="molecule type" value="Genomic_DNA"/>
</dbReference>
<evidence type="ECO:0008006" key="4">
    <source>
        <dbReference type="Google" id="ProtNLM"/>
    </source>
</evidence>